<dbReference type="SUPFAM" id="SSF48452">
    <property type="entry name" value="TPR-like"/>
    <property type="match status" value="1"/>
</dbReference>
<dbReference type="InterPro" id="IPR012944">
    <property type="entry name" value="SusD_RagB_dom"/>
</dbReference>
<gene>
    <name evidence="8" type="ORF">BCL90_4118</name>
    <name evidence="9" type="ORF">E3V97_24490</name>
</gene>
<evidence type="ECO:0000256" key="1">
    <source>
        <dbReference type="ARBA" id="ARBA00004442"/>
    </source>
</evidence>
<evidence type="ECO:0000313" key="9">
    <source>
        <dbReference type="EMBL" id="TFB28179.1"/>
    </source>
</evidence>
<comment type="subcellular location">
    <subcellularLocation>
        <location evidence="1">Cell outer membrane</location>
    </subcellularLocation>
</comment>
<keyword evidence="4" id="KW-0472">Membrane</keyword>
<dbReference type="OrthoDB" id="5694214at2"/>
<evidence type="ECO:0000256" key="2">
    <source>
        <dbReference type="ARBA" id="ARBA00006275"/>
    </source>
</evidence>
<accession>A0A497XUZ4</accession>
<evidence type="ECO:0000259" key="6">
    <source>
        <dbReference type="Pfam" id="PF07980"/>
    </source>
</evidence>
<dbReference type="Gene3D" id="1.25.40.390">
    <property type="match status" value="1"/>
</dbReference>
<reference evidence="9 11" key="2">
    <citation type="submission" date="2019-03" db="EMBL/GenBank/DDBJ databases">
        <authorList>
            <person name="He R.-H."/>
        </authorList>
    </citation>
    <scope>NUCLEOTIDE SEQUENCE [LARGE SCALE GENOMIC DNA]</scope>
    <source>
        <strain evidence="9 11">DSM 19624</strain>
    </source>
</reference>
<keyword evidence="5" id="KW-0998">Cell outer membrane</keyword>
<evidence type="ECO:0000256" key="3">
    <source>
        <dbReference type="ARBA" id="ARBA00022729"/>
    </source>
</evidence>
<evidence type="ECO:0000313" key="10">
    <source>
        <dbReference type="Proteomes" id="UP000273898"/>
    </source>
</evidence>
<sequence>MKNIFKIGTLFIATLIAVHSCKPDLNLVNPQELSTDTYYKTADQLEGAIIPAYEALIGRVQGGYARSFYYELLAPGDDFNHTFKWEPMYYDTYNTPSSDGLLSGTWKDMWNGVFASNLAISKISEFTGPIDPARKSRMLGEAYFLRGVFYLHLGMMFGETIPLIDKPVTSDADYYSSNSQKGQIYALITRDLAKAADLLPLRSALYANAAFKGRATKGSAQAYLAKAYLYRPILELGQPANFAGAEAELKKVIDSKEYQLVSAYKDNFSEATENNAESVFEVQMFNGPGWLGDDLSCSWRWQEIGMFDGTGGAWWNLAPNKKTYDEFETGDPRKFMTLWCDNGAKFTQIDGTVTDYAYWMSKLATNKDLYGTRKYCPDVQVSDFDNGINDRLIRYADVLLMYAECLNEKSDIAGAKQYINMVRSRANNVVPSEQPSLWYQHSPGTIPDVDGLLAQNITKNGVPLNNIKSIIAHERFVELAGEYLRYFDLLRWGMADAKWLEPLKTIGWTQRAMYYPFPQVELDNNKNLRGNAMNN</sequence>
<dbReference type="Proteomes" id="UP000273898">
    <property type="component" value="Unassembled WGS sequence"/>
</dbReference>
<evidence type="ECO:0000313" key="8">
    <source>
        <dbReference type="EMBL" id="RLJ72497.1"/>
    </source>
</evidence>
<evidence type="ECO:0000259" key="7">
    <source>
        <dbReference type="Pfam" id="PF14322"/>
    </source>
</evidence>
<dbReference type="Pfam" id="PF07980">
    <property type="entry name" value="SusD_RagB"/>
    <property type="match status" value="1"/>
</dbReference>
<dbReference type="InterPro" id="IPR033985">
    <property type="entry name" value="SusD-like_N"/>
</dbReference>
<dbReference type="GO" id="GO:0009279">
    <property type="term" value="C:cell outer membrane"/>
    <property type="evidence" value="ECO:0007669"/>
    <property type="project" value="UniProtKB-SubCell"/>
</dbReference>
<name>A0A497XUZ4_9SPHI</name>
<organism evidence="8 10">
    <name type="scientific">Pedobacter alluvionis</name>
    <dbReference type="NCBI Taxonomy" id="475253"/>
    <lineage>
        <taxon>Bacteria</taxon>
        <taxon>Pseudomonadati</taxon>
        <taxon>Bacteroidota</taxon>
        <taxon>Sphingobacteriia</taxon>
        <taxon>Sphingobacteriales</taxon>
        <taxon>Sphingobacteriaceae</taxon>
        <taxon>Pedobacter</taxon>
    </lineage>
</organism>
<feature type="domain" description="SusD-like N-terminal" evidence="7">
    <location>
        <begin position="85"/>
        <end position="229"/>
    </location>
</feature>
<dbReference type="Proteomes" id="UP000297429">
    <property type="component" value="Unassembled WGS sequence"/>
</dbReference>
<dbReference type="Pfam" id="PF14322">
    <property type="entry name" value="SusD-like_3"/>
    <property type="match status" value="1"/>
</dbReference>
<feature type="domain" description="RagB/SusD" evidence="6">
    <location>
        <begin position="295"/>
        <end position="527"/>
    </location>
</feature>
<evidence type="ECO:0000256" key="4">
    <source>
        <dbReference type="ARBA" id="ARBA00023136"/>
    </source>
</evidence>
<dbReference type="AlphaFoldDB" id="A0A497XUZ4"/>
<dbReference type="EMBL" id="RCCK01000014">
    <property type="protein sequence ID" value="RLJ72497.1"/>
    <property type="molecule type" value="Genomic_DNA"/>
</dbReference>
<dbReference type="RefSeq" id="WP_121286285.1">
    <property type="nucleotide sequence ID" value="NZ_RCCK01000014.1"/>
</dbReference>
<dbReference type="EMBL" id="SOPX01000007">
    <property type="protein sequence ID" value="TFB28179.1"/>
    <property type="molecule type" value="Genomic_DNA"/>
</dbReference>
<reference evidence="8 10" key="1">
    <citation type="submission" date="2018-10" db="EMBL/GenBank/DDBJ databases">
        <title>Genomic Encyclopedia of Archaeal and Bacterial Type Strains, Phase II (KMG-II): from individual species to whole genera.</title>
        <authorList>
            <person name="Goeker M."/>
        </authorList>
    </citation>
    <scope>NUCLEOTIDE SEQUENCE [LARGE SCALE GENOMIC DNA]</scope>
    <source>
        <strain evidence="8 10">DSM 19624</strain>
    </source>
</reference>
<protein>
    <submittedName>
        <fullName evidence="8">Putative outer membrane starch-binding protein</fullName>
    </submittedName>
    <submittedName>
        <fullName evidence="9">RagB/SusD family nutrient uptake outer membrane protein</fullName>
    </submittedName>
</protein>
<dbReference type="InterPro" id="IPR011990">
    <property type="entry name" value="TPR-like_helical_dom_sf"/>
</dbReference>
<comment type="similarity">
    <text evidence="2">Belongs to the SusD family.</text>
</comment>
<keyword evidence="3" id="KW-0732">Signal</keyword>
<evidence type="ECO:0000313" key="11">
    <source>
        <dbReference type="Proteomes" id="UP000297429"/>
    </source>
</evidence>
<evidence type="ECO:0000256" key="5">
    <source>
        <dbReference type="ARBA" id="ARBA00023237"/>
    </source>
</evidence>
<comment type="caution">
    <text evidence="8">The sequence shown here is derived from an EMBL/GenBank/DDBJ whole genome shotgun (WGS) entry which is preliminary data.</text>
</comment>
<proteinExistence type="inferred from homology"/>
<keyword evidence="11" id="KW-1185">Reference proteome</keyword>